<dbReference type="Pfam" id="PF01504">
    <property type="entry name" value="PIP5K"/>
    <property type="match status" value="2"/>
</dbReference>
<keyword evidence="4 8" id="KW-0418">Kinase</keyword>
<dbReference type="PANTHER" id="PTHR45748">
    <property type="entry name" value="1-PHOSPHATIDYLINOSITOL 3-PHOSPHATE 5-KINASE-RELATED"/>
    <property type="match status" value="1"/>
</dbReference>
<dbReference type="SUPFAM" id="SSF56104">
    <property type="entry name" value="SAICAR synthase-like"/>
    <property type="match status" value="1"/>
</dbReference>
<name>A0AAD8JYY8_TARER</name>
<protein>
    <recommendedName>
        <fullName evidence="1">1-phosphatidylinositol-3-phosphate 5-kinase</fullName>
        <ecNumber evidence="1">2.7.1.150</ecNumber>
    </recommendedName>
    <alternativeName>
        <fullName evidence="7">Phosphatidylinositol 3-phosphate 5-kinase type III</fullName>
    </alternativeName>
</protein>
<dbReference type="FunFam" id="3.30.810.10:FF:000001">
    <property type="entry name" value="1-phosphatidylinositol 3-phosphate 5-kinase FAB1"/>
    <property type="match status" value="1"/>
</dbReference>
<dbReference type="InterPro" id="IPR027484">
    <property type="entry name" value="PInositol-4-P-5-kinase_N"/>
</dbReference>
<reference evidence="11" key="1">
    <citation type="journal article" date="2023" name="bioRxiv">
        <title>Improved chromosome-level genome assembly for marigold (Tagetes erecta).</title>
        <authorList>
            <person name="Jiang F."/>
            <person name="Yuan L."/>
            <person name="Wang S."/>
            <person name="Wang H."/>
            <person name="Xu D."/>
            <person name="Wang A."/>
            <person name="Fan W."/>
        </authorList>
    </citation>
    <scope>NUCLEOTIDE SEQUENCE</scope>
    <source>
        <strain evidence="11">WSJ</strain>
        <tissue evidence="11">Leaf</tissue>
    </source>
</reference>
<dbReference type="FunFam" id="3.30.800.10:FF:000007">
    <property type="entry name" value="Putative 1-phosphatidylinositol-4-phosphate 5-kinase/ zinc ion binding family"/>
    <property type="match status" value="1"/>
</dbReference>
<dbReference type="Gene3D" id="3.30.800.10">
    <property type="entry name" value="Phosphatidylinositol Phosphate Kinase II Beta"/>
    <property type="match status" value="1"/>
</dbReference>
<proteinExistence type="predicted"/>
<dbReference type="SUPFAM" id="SSF52029">
    <property type="entry name" value="GroEL apical domain-like"/>
    <property type="match status" value="1"/>
</dbReference>
<dbReference type="Gene3D" id="3.50.7.10">
    <property type="entry name" value="GroEL"/>
    <property type="match status" value="1"/>
</dbReference>
<evidence type="ECO:0000259" key="10">
    <source>
        <dbReference type="PROSITE" id="PS51455"/>
    </source>
</evidence>
<feature type="compositionally biased region" description="Polar residues" evidence="9">
    <location>
        <begin position="161"/>
        <end position="178"/>
    </location>
</feature>
<dbReference type="InterPro" id="IPR002498">
    <property type="entry name" value="PInositol-4-P-4/5-kinase_core"/>
</dbReference>
<dbReference type="GO" id="GO:0046854">
    <property type="term" value="P:phosphatidylinositol phosphate biosynthetic process"/>
    <property type="evidence" value="ECO:0007669"/>
    <property type="project" value="TreeGrafter"/>
</dbReference>
<dbReference type="CDD" id="cd03334">
    <property type="entry name" value="Fab1_TCP"/>
    <property type="match status" value="1"/>
</dbReference>
<evidence type="ECO:0000256" key="7">
    <source>
        <dbReference type="ARBA" id="ARBA00077223"/>
    </source>
</evidence>
<dbReference type="InterPro" id="IPR027409">
    <property type="entry name" value="GroEL-like_apical_dom_sf"/>
</dbReference>
<evidence type="ECO:0000313" key="12">
    <source>
        <dbReference type="Proteomes" id="UP001229421"/>
    </source>
</evidence>
<evidence type="ECO:0000256" key="8">
    <source>
        <dbReference type="PROSITE-ProRule" id="PRU00781"/>
    </source>
</evidence>
<evidence type="ECO:0000256" key="3">
    <source>
        <dbReference type="ARBA" id="ARBA00022741"/>
    </source>
</evidence>
<dbReference type="CDD" id="cd17300">
    <property type="entry name" value="PIPKc_PIKfyve"/>
    <property type="match status" value="1"/>
</dbReference>
<feature type="compositionally biased region" description="Low complexity" evidence="9">
    <location>
        <begin position="139"/>
        <end position="149"/>
    </location>
</feature>
<keyword evidence="12" id="KW-1185">Reference proteome</keyword>
<dbReference type="Pfam" id="PF00118">
    <property type="entry name" value="Cpn60_TCP1"/>
    <property type="match status" value="1"/>
</dbReference>
<feature type="region of interest" description="Disordered" evidence="9">
    <location>
        <begin position="117"/>
        <end position="178"/>
    </location>
</feature>
<dbReference type="GO" id="GO:0005524">
    <property type="term" value="F:ATP binding"/>
    <property type="evidence" value="ECO:0007669"/>
    <property type="project" value="UniProtKB-UniRule"/>
</dbReference>
<dbReference type="PANTHER" id="PTHR45748:SF14">
    <property type="entry name" value="1-PHOSPHATIDYLINOSITOL-3-PHOSPHATE 5-KINASE FAB1C-RELATED"/>
    <property type="match status" value="1"/>
</dbReference>
<evidence type="ECO:0000256" key="5">
    <source>
        <dbReference type="ARBA" id="ARBA00022840"/>
    </source>
</evidence>
<dbReference type="Proteomes" id="UP001229421">
    <property type="component" value="Unassembled WGS sequence"/>
</dbReference>
<gene>
    <name evidence="11" type="ORF">QVD17_32993</name>
</gene>
<dbReference type="EC" id="2.7.1.150" evidence="1"/>
<evidence type="ECO:0000256" key="4">
    <source>
        <dbReference type="ARBA" id="ARBA00022777"/>
    </source>
</evidence>
<keyword evidence="3 8" id="KW-0547">Nucleotide-binding</keyword>
<accession>A0AAD8JYY8</accession>
<dbReference type="FunFam" id="3.50.7.10:FF:000007">
    <property type="entry name" value="1-phosphatidylinositol 3-phosphate 5-kinase isoform X1"/>
    <property type="match status" value="1"/>
</dbReference>
<dbReference type="InterPro" id="IPR044769">
    <property type="entry name" value="PIKfyve_PIPKc"/>
</dbReference>
<dbReference type="InterPro" id="IPR002423">
    <property type="entry name" value="Cpn60/GroEL/TCP-1"/>
</dbReference>
<evidence type="ECO:0000256" key="1">
    <source>
        <dbReference type="ARBA" id="ARBA00012009"/>
    </source>
</evidence>
<dbReference type="InterPro" id="IPR027483">
    <property type="entry name" value="PInositol-4-P-4/5-kinase_C_sf"/>
</dbReference>
<dbReference type="PROSITE" id="PS51455">
    <property type="entry name" value="PIPK"/>
    <property type="match status" value="1"/>
</dbReference>
<comment type="caution">
    <text evidence="11">The sequence shown here is derived from an EMBL/GenBank/DDBJ whole genome shotgun (WGS) entry which is preliminary data.</text>
</comment>
<evidence type="ECO:0000313" key="11">
    <source>
        <dbReference type="EMBL" id="KAK1412041.1"/>
    </source>
</evidence>
<dbReference type="GO" id="GO:0010008">
    <property type="term" value="C:endosome membrane"/>
    <property type="evidence" value="ECO:0007669"/>
    <property type="project" value="TreeGrafter"/>
</dbReference>
<keyword evidence="2 8" id="KW-0808">Transferase</keyword>
<dbReference type="SMART" id="SM00330">
    <property type="entry name" value="PIPKc"/>
    <property type="match status" value="1"/>
</dbReference>
<keyword evidence="5 8" id="KW-0067">ATP-binding</keyword>
<sequence length="1513" mass="170357">MGVPASSLLDLIEKVRSWIYWGRSDISSMSGEVKMADGGQTMCCECEFRISESCVGYPCQRCNRLFCESCVQSYGSFVVESKSGTQAGLDIRSCKFCAKFEIKQKFGGKFSHKIHPCDSPRQSPEPASPNCSGERFDGSSLKSVSVSCSMGRSDEDEGEYSSKNIISPHSIDTSDVDSSSGNTRHEFYSFMSVGSSPSDSPCRTHFTSTRFSHTVHPDDQETPRSLINGSLDHEPLVDVLKSHQNGPGEPDYTTTNDDLSICRDQYEPLDLENNGLIWFPLPLHDEEVGFFSYADDDDEMGPPGDVFSSSETLMSVLSENSKNFEHKKPLENVVQGHFRALVSQLLQSGYVAADDWLDIITSLAWQAANFVKPDTSRGGSMDPGDYVKIKCVASGSPFESIFVKGVVCSKNIKHKRMTSQYKNPRLLILGGALEYQRAHNQLASIETLLQQEIDHLKMIVSRIEARRPNVLLVEKSVSSYAQEYLLANEISLVSNIKRPLLERIARCTGASITPSVDKISTTRLGQCELFRLEKFTEHHEAANQFVKKPPKTFMFFDGCPRRLGCTVVLKGSSREELKKVKHVVQYAIFAAYHLSLETSFLADEGATLPKMAIKSADVTNSPKSDEQDVAIDNHMMMNSDTISSPPAVEEIISRESAERTEVVDDPNEYYSATDNNQSILVSFSSRCVLNGNVCERSRLLRIKFYGCFDKPLGRYLQDDLFDQTSSCRSCNKPAEAHVICYTHPQGNLTINVKRLPSLNLPGEKDGKIWMWHRCLRCSPVNGVPPATRRVVMSDAAWGLSFGKFLELSFSNHSTANRIAECGHSLQRDCLRFYGLGSMVVFFRYSPIDILSVRLPPAVLQFTGHVQQSWLKKEVAELLNKTKALYAEISDVLHDTKQKGISDGYGHEVTNIDMLNKQIEELNKDLSKERDIYIGLLQPSGESLAEIDVLELNRLRHSLMIDLHVWDQRLESLNSIFKRNSSVEVKHRRCYSTLEDIVDHSHASIDPESNQIDLKEKTDEVNQIDAQSISSDQFSDGTASFLSDKIDSAWIGPLTRSENPQIRRLISTPARVYSFDSAMTLQERMKNQDSRNYTNMVKAKDNIQRSYSQVFPNEDPKLEILWRTKPLFISRTSFLPDGARLIRGQNMVIAVYENEPTSIISYALASKEYGDWFTDKPYLNKHHSVASKLSTWQSFGSNNDFDHMQYSNYGSEEPSSTIGSFFSEPKSSHHLTVQFEDESGPGGKVKFSVTCYFAKQFDGLRKKCCPSEADYMRSLSRCKKWVAQGGKSGADFAKSLDERFLIKGVTKTELDSFEEFAPQYFKYLTDSLNTGSPTCLAKIVGIYQVNVKHLRGGKESKSIMMVMENLFFKKNISRVYDLKGSARSRYNSDVTGTMLDMNLLEALRTNPIFLGSKAKRNLERAVWNDTSFLASIDVMDYSLLVGVDEESKELVLGIIDFMRQYTWDKQLETWVKASGILGGPKNTSPTIISPKQYKRRFRKAMTSYFLTVPDQWSL</sequence>
<feature type="domain" description="PIPK" evidence="10">
    <location>
        <begin position="1184"/>
        <end position="1504"/>
    </location>
</feature>
<dbReference type="GO" id="GO:0000285">
    <property type="term" value="F:1-phosphatidylinositol-3-phosphate 5-kinase activity"/>
    <property type="evidence" value="ECO:0007669"/>
    <property type="project" value="UniProtKB-EC"/>
</dbReference>
<evidence type="ECO:0000256" key="9">
    <source>
        <dbReference type="SAM" id="MobiDB-lite"/>
    </source>
</evidence>
<dbReference type="EMBL" id="JAUHHV010000009">
    <property type="protein sequence ID" value="KAK1412041.1"/>
    <property type="molecule type" value="Genomic_DNA"/>
</dbReference>
<comment type="subunit">
    <text evidence="6">Component of the PI(3,5)P2 regulatory complex at least composed of ATG18, SAC/FIG4, FAB1 and VAC14.</text>
</comment>
<evidence type="ECO:0000256" key="6">
    <source>
        <dbReference type="ARBA" id="ARBA00023464"/>
    </source>
</evidence>
<evidence type="ECO:0000256" key="2">
    <source>
        <dbReference type="ARBA" id="ARBA00022679"/>
    </source>
</evidence>
<dbReference type="Gene3D" id="3.30.810.10">
    <property type="entry name" value="2-Layer Sandwich"/>
    <property type="match status" value="1"/>
</dbReference>
<organism evidence="11 12">
    <name type="scientific">Tagetes erecta</name>
    <name type="common">African marigold</name>
    <dbReference type="NCBI Taxonomy" id="13708"/>
    <lineage>
        <taxon>Eukaryota</taxon>
        <taxon>Viridiplantae</taxon>
        <taxon>Streptophyta</taxon>
        <taxon>Embryophyta</taxon>
        <taxon>Tracheophyta</taxon>
        <taxon>Spermatophyta</taxon>
        <taxon>Magnoliopsida</taxon>
        <taxon>eudicotyledons</taxon>
        <taxon>Gunneridae</taxon>
        <taxon>Pentapetalae</taxon>
        <taxon>asterids</taxon>
        <taxon>campanulids</taxon>
        <taxon>Asterales</taxon>
        <taxon>Asteraceae</taxon>
        <taxon>Asteroideae</taxon>
        <taxon>Heliantheae alliance</taxon>
        <taxon>Tageteae</taxon>
        <taxon>Tagetes</taxon>
    </lineage>
</organism>